<dbReference type="AlphaFoldDB" id="A0A060SUD0"/>
<dbReference type="STRING" id="5643.A0A060SUD0"/>
<evidence type="ECO:0000256" key="1">
    <source>
        <dbReference type="SAM" id="MobiDB-lite"/>
    </source>
</evidence>
<keyword evidence="3" id="KW-1185">Reference proteome</keyword>
<protein>
    <submittedName>
        <fullName evidence="2">Uncharacterized protein</fullName>
    </submittedName>
</protein>
<organism evidence="2 3">
    <name type="scientific">Pycnoporus cinnabarinus</name>
    <name type="common">Cinnabar-red polypore</name>
    <name type="synonym">Trametes cinnabarina</name>
    <dbReference type="NCBI Taxonomy" id="5643"/>
    <lineage>
        <taxon>Eukaryota</taxon>
        <taxon>Fungi</taxon>
        <taxon>Dikarya</taxon>
        <taxon>Basidiomycota</taxon>
        <taxon>Agaricomycotina</taxon>
        <taxon>Agaricomycetes</taxon>
        <taxon>Polyporales</taxon>
        <taxon>Polyporaceae</taxon>
        <taxon>Trametes</taxon>
    </lineage>
</organism>
<name>A0A060SUD0_PYCCI</name>
<dbReference type="OrthoDB" id="2669721at2759"/>
<dbReference type="EMBL" id="CCBP010000691">
    <property type="protein sequence ID" value="CDO78157.1"/>
    <property type="molecule type" value="Genomic_DNA"/>
</dbReference>
<dbReference type="Proteomes" id="UP000029665">
    <property type="component" value="Unassembled WGS sequence"/>
</dbReference>
<feature type="region of interest" description="Disordered" evidence="1">
    <location>
        <begin position="1"/>
        <end position="20"/>
    </location>
</feature>
<evidence type="ECO:0000313" key="2">
    <source>
        <dbReference type="EMBL" id="CDO78157.1"/>
    </source>
</evidence>
<comment type="caution">
    <text evidence="2">The sequence shown here is derived from an EMBL/GenBank/DDBJ whole genome shotgun (WGS) entry which is preliminary data.</text>
</comment>
<dbReference type="OMA" id="FATADHE"/>
<dbReference type="HOGENOM" id="CLU_007337_0_1_1"/>
<dbReference type="PANTHER" id="PTHR46579:SF1">
    <property type="entry name" value="F5_8 TYPE C DOMAIN-CONTAINING PROTEIN"/>
    <property type="match status" value="1"/>
</dbReference>
<gene>
    <name evidence="2" type="ORF">BN946_scf184541.g3</name>
</gene>
<accession>A0A060SUD0</accession>
<dbReference type="Pfam" id="PF02992">
    <property type="entry name" value="Transposase_21"/>
    <property type="match status" value="1"/>
</dbReference>
<evidence type="ECO:0000313" key="3">
    <source>
        <dbReference type="Proteomes" id="UP000029665"/>
    </source>
</evidence>
<sequence>MPSETAEGSAPAASEDEMEEVPVTMDDMKRALDFIKLLKGASLDSVHAGLSAETRNQLRNPPQHVLEIDDPNVLMSIELYVTLSNTSQHYYEDVRQLFMKHKPDAELLSYHQVKRRVEMLTGIVPIINDMCIDSCVGFTGPYANLDKCPKCRQPRYDEIKAGMKPGSPAVPCKQFYTMAPGPEIQAVFRTPEGVESMAYLSGLVEDVLARLEEDGTLDSFDDVSHGSKFWGAYIAGQINSEDIVLALSIDGAQLHRNKKSDCWIYVWVILSLGPDKRYRKRYVLPGAVIPGPNHPKDLDSFLFPGLYHVSALMREGLKVWDSAKDSLKLVHVFLALVLADGPAMALLSGMVGHSGRRGCHLYCPLIGRRKPRTGNYYPVMLRPEEPYSLDGSCHPDSSRDLCLASPAELAVEYEQNLSRLLTAQNSHQYEQLRRETGLTKPSIFSGLSRRFELPGCFPLDYMHLVALNITDLFLGLWRGTLSSRTDSELDPWVVLQGDTWLAHGADVARSAHFLPGSFDRPPQNIAEKLNSGYKAQEFMTYYYGYGPALLRRHLPRPYLKNFTKFVSAGRTLGKHRIAREELAIADRLTREAEIEYELLYYGRDPQHLHLIRPCIHTFGHGPSEVQKIGPLIGVTQYTMERTIGNLGQELHQHSTPLANLSQRALLRCQINSLGYMIPSLAQDNLPAALPKGAQLLDDGLVLLCPRDATSRWTTPSEAAAFYAYLAGLNELLPADVSDFSIKVRKYARLRLVNGQVARSAWKETLKPLAAS</sequence>
<reference evidence="2" key="1">
    <citation type="submission" date="2014-01" db="EMBL/GenBank/DDBJ databases">
        <title>The genome of the white-rot fungus Pycnoporus cinnabarinus: a basidiomycete model with a versatile arsenal for lignocellulosic biomass breakdown.</title>
        <authorList>
            <person name="Levasseur A."/>
            <person name="Lomascolo A."/>
            <person name="Ruiz-Duenas F.J."/>
            <person name="Uzan E."/>
            <person name="Piumi F."/>
            <person name="Kues U."/>
            <person name="Ram A.F.J."/>
            <person name="Murat C."/>
            <person name="Haon M."/>
            <person name="Benoit I."/>
            <person name="Arfi Y."/>
            <person name="Chevret D."/>
            <person name="Drula E."/>
            <person name="Kwon M.J."/>
            <person name="Gouret P."/>
            <person name="Lesage-Meessen L."/>
            <person name="Lombard V."/>
            <person name="Mariette J."/>
            <person name="Noirot C."/>
            <person name="Park J."/>
            <person name="Patyshakuliyeva A."/>
            <person name="Wieneger R.A.B."/>
            <person name="Wosten H.A.B."/>
            <person name="Martin F."/>
            <person name="Coutinho P.M."/>
            <person name="de Vries R."/>
            <person name="Martinez A.T."/>
            <person name="Klopp C."/>
            <person name="Pontarotti P."/>
            <person name="Henrissat B."/>
            <person name="Record E."/>
        </authorList>
    </citation>
    <scope>NUCLEOTIDE SEQUENCE [LARGE SCALE GENOMIC DNA]</scope>
    <source>
        <strain evidence="2">BRFM137</strain>
    </source>
</reference>
<proteinExistence type="predicted"/>
<dbReference type="PANTHER" id="PTHR46579">
    <property type="entry name" value="F5/8 TYPE C DOMAIN-CONTAINING PROTEIN-RELATED"/>
    <property type="match status" value="1"/>
</dbReference>
<dbReference type="InterPro" id="IPR004242">
    <property type="entry name" value="Transposase_21"/>
</dbReference>